<dbReference type="Pfam" id="PF00708">
    <property type="entry name" value="Acylphosphatase"/>
    <property type="match status" value="1"/>
</dbReference>
<feature type="active site" evidence="4">
    <location>
        <position position="38"/>
    </location>
</feature>
<comment type="similarity">
    <text evidence="1 6">Belongs to the acylphosphatase family.</text>
</comment>
<evidence type="ECO:0000256" key="3">
    <source>
        <dbReference type="ARBA" id="ARBA00047645"/>
    </source>
</evidence>
<evidence type="ECO:0000259" key="7">
    <source>
        <dbReference type="PROSITE" id="PS51160"/>
    </source>
</evidence>
<dbReference type="GO" id="GO:0003998">
    <property type="term" value="F:acylphosphatase activity"/>
    <property type="evidence" value="ECO:0007669"/>
    <property type="project" value="UniProtKB-EC"/>
</dbReference>
<accession>A0A932GM28</accession>
<dbReference type="InterPro" id="IPR001792">
    <property type="entry name" value="Acylphosphatase-like_dom"/>
</dbReference>
<dbReference type="Proteomes" id="UP000741360">
    <property type="component" value="Unassembled WGS sequence"/>
</dbReference>
<dbReference type="Gene3D" id="3.30.70.100">
    <property type="match status" value="1"/>
</dbReference>
<dbReference type="EMBL" id="JACPSX010000006">
    <property type="protein sequence ID" value="MBI3013542.1"/>
    <property type="molecule type" value="Genomic_DNA"/>
</dbReference>
<reference evidence="8" key="1">
    <citation type="submission" date="2020-07" db="EMBL/GenBank/DDBJ databases">
        <title>Huge and variable diversity of episymbiotic CPR bacteria and DPANN archaea in groundwater ecosystems.</title>
        <authorList>
            <person name="He C.Y."/>
            <person name="Keren R."/>
            <person name="Whittaker M."/>
            <person name="Farag I.F."/>
            <person name="Doudna J."/>
            <person name="Cate J.H.D."/>
            <person name="Banfield J.F."/>
        </authorList>
    </citation>
    <scope>NUCLEOTIDE SEQUENCE</scope>
    <source>
        <strain evidence="8">NC_groundwater_717_Ag_S-0.2um_59_8</strain>
    </source>
</reference>
<dbReference type="AlphaFoldDB" id="A0A932GM28"/>
<evidence type="ECO:0000256" key="1">
    <source>
        <dbReference type="ARBA" id="ARBA00005614"/>
    </source>
</evidence>
<dbReference type="PROSITE" id="PS00150">
    <property type="entry name" value="ACYLPHOSPHATASE_1"/>
    <property type="match status" value="1"/>
</dbReference>
<protein>
    <recommendedName>
        <fullName evidence="2 4">Acylphosphatase</fullName>
        <ecNumber evidence="2 4">3.6.1.7</ecNumber>
    </recommendedName>
</protein>
<dbReference type="InterPro" id="IPR020456">
    <property type="entry name" value="Acylphosphatase"/>
</dbReference>
<evidence type="ECO:0000256" key="4">
    <source>
        <dbReference type="PROSITE-ProRule" id="PRU00520"/>
    </source>
</evidence>
<evidence type="ECO:0000256" key="5">
    <source>
        <dbReference type="RuleBase" id="RU000553"/>
    </source>
</evidence>
<evidence type="ECO:0000256" key="2">
    <source>
        <dbReference type="ARBA" id="ARBA00012150"/>
    </source>
</evidence>
<dbReference type="SUPFAM" id="SSF54975">
    <property type="entry name" value="Acylphosphatase/BLUF domain-like"/>
    <property type="match status" value="1"/>
</dbReference>
<dbReference type="InterPro" id="IPR036046">
    <property type="entry name" value="Acylphosphatase-like_dom_sf"/>
</dbReference>
<dbReference type="EC" id="3.6.1.7" evidence="2 4"/>
<feature type="active site" evidence="4">
    <location>
        <position position="20"/>
    </location>
</feature>
<comment type="caution">
    <text evidence="8">The sequence shown here is derived from an EMBL/GenBank/DDBJ whole genome shotgun (WGS) entry which is preliminary data.</text>
</comment>
<gene>
    <name evidence="8" type="primary">yccX</name>
    <name evidence="8" type="ORF">HYY65_00425</name>
</gene>
<feature type="domain" description="Acylphosphatase-like" evidence="7">
    <location>
        <begin position="5"/>
        <end position="92"/>
    </location>
</feature>
<dbReference type="InterPro" id="IPR017968">
    <property type="entry name" value="Acylphosphatase_CS"/>
</dbReference>
<dbReference type="PROSITE" id="PS51160">
    <property type="entry name" value="ACYLPHOSPHATASE_3"/>
    <property type="match status" value="1"/>
</dbReference>
<evidence type="ECO:0000313" key="9">
    <source>
        <dbReference type="Proteomes" id="UP000741360"/>
    </source>
</evidence>
<organism evidence="8 9">
    <name type="scientific">Tectimicrobiota bacterium</name>
    <dbReference type="NCBI Taxonomy" id="2528274"/>
    <lineage>
        <taxon>Bacteria</taxon>
        <taxon>Pseudomonadati</taxon>
        <taxon>Nitrospinota/Tectimicrobiota group</taxon>
        <taxon>Candidatus Tectimicrobiota</taxon>
    </lineage>
</organism>
<evidence type="ECO:0000256" key="6">
    <source>
        <dbReference type="RuleBase" id="RU004168"/>
    </source>
</evidence>
<dbReference type="NCBIfam" id="NF011000">
    <property type="entry name" value="PRK14426.1"/>
    <property type="match status" value="1"/>
</dbReference>
<dbReference type="PANTHER" id="PTHR47268:SF4">
    <property type="entry name" value="ACYLPHOSPHATASE"/>
    <property type="match status" value="1"/>
</dbReference>
<dbReference type="PANTHER" id="PTHR47268">
    <property type="entry name" value="ACYLPHOSPHATASE"/>
    <property type="match status" value="1"/>
</dbReference>
<keyword evidence="4 5" id="KW-0378">Hydrolase</keyword>
<evidence type="ECO:0000313" key="8">
    <source>
        <dbReference type="EMBL" id="MBI3013542.1"/>
    </source>
</evidence>
<proteinExistence type="inferred from homology"/>
<name>A0A932GM28_UNCTE</name>
<comment type="catalytic activity">
    <reaction evidence="3 4 5">
        <text>an acyl phosphate + H2O = a carboxylate + phosphate + H(+)</text>
        <dbReference type="Rhea" id="RHEA:14965"/>
        <dbReference type="ChEBI" id="CHEBI:15377"/>
        <dbReference type="ChEBI" id="CHEBI:15378"/>
        <dbReference type="ChEBI" id="CHEBI:29067"/>
        <dbReference type="ChEBI" id="CHEBI:43474"/>
        <dbReference type="ChEBI" id="CHEBI:59918"/>
        <dbReference type="EC" id="3.6.1.7"/>
    </reaction>
</comment>
<sequence length="92" mass="10754">MAKKRVHLWVSGLVQGVGFRFVAERQALRLDLRGWVRNLRNGRVELMAEGEESNLRELVRWCHQGPSGARVTDVEVEWEPCQDEFNGFEIRF</sequence>
<dbReference type="PROSITE" id="PS00151">
    <property type="entry name" value="ACYLPHOSPHATASE_2"/>
    <property type="match status" value="1"/>
</dbReference>